<evidence type="ECO:0000256" key="3">
    <source>
        <dbReference type="ARBA" id="ARBA00023027"/>
    </source>
</evidence>
<evidence type="ECO:0000256" key="2">
    <source>
        <dbReference type="ARBA" id="ARBA00022737"/>
    </source>
</evidence>
<evidence type="ECO:0000259" key="5">
    <source>
        <dbReference type="PROSITE" id="PS50104"/>
    </source>
</evidence>
<dbReference type="Gene3D" id="3.40.50.300">
    <property type="entry name" value="P-loop containing nucleotide triphosphate hydrolases"/>
    <property type="match status" value="1"/>
</dbReference>
<dbReference type="InterPro" id="IPR027417">
    <property type="entry name" value="P-loop_NTPase"/>
</dbReference>
<dbReference type="Gene3D" id="1.10.8.430">
    <property type="entry name" value="Helical domain of apoptotic protease-activating factors"/>
    <property type="match status" value="1"/>
</dbReference>
<dbReference type="Pfam" id="PF00931">
    <property type="entry name" value="NB-ARC"/>
    <property type="match status" value="1"/>
</dbReference>
<reference evidence="6 7" key="1">
    <citation type="submission" date="2022-01" db="EMBL/GenBank/DDBJ databases">
        <authorList>
            <person name="Xiong W."/>
            <person name="Schranz E."/>
        </authorList>
    </citation>
    <scope>NUCLEOTIDE SEQUENCE [LARGE SCALE GENOMIC DNA]</scope>
</reference>
<name>A0AAU9NCD1_9ASTR</name>
<dbReference type="Pfam" id="PF25597">
    <property type="entry name" value="SH3_retrovirus"/>
    <property type="match status" value="1"/>
</dbReference>
<organism evidence="6 7">
    <name type="scientific">Lactuca virosa</name>
    <dbReference type="NCBI Taxonomy" id="75947"/>
    <lineage>
        <taxon>Eukaryota</taxon>
        <taxon>Viridiplantae</taxon>
        <taxon>Streptophyta</taxon>
        <taxon>Embryophyta</taxon>
        <taxon>Tracheophyta</taxon>
        <taxon>Spermatophyta</taxon>
        <taxon>Magnoliopsida</taxon>
        <taxon>eudicotyledons</taxon>
        <taxon>Gunneridae</taxon>
        <taxon>Pentapetalae</taxon>
        <taxon>asterids</taxon>
        <taxon>campanulids</taxon>
        <taxon>Asterales</taxon>
        <taxon>Asteraceae</taxon>
        <taxon>Cichorioideae</taxon>
        <taxon>Cichorieae</taxon>
        <taxon>Lactucinae</taxon>
        <taxon>Lactuca</taxon>
    </lineage>
</organism>
<evidence type="ECO:0000256" key="1">
    <source>
        <dbReference type="ARBA" id="ARBA00022614"/>
    </source>
</evidence>
<dbReference type="InterPro" id="IPR057670">
    <property type="entry name" value="SH3_retrovirus"/>
</dbReference>
<dbReference type="GO" id="GO:0007165">
    <property type="term" value="P:signal transduction"/>
    <property type="evidence" value="ECO:0007669"/>
    <property type="project" value="InterPro"/>
</dbReference>
<dbReference type="InterPro" id="IPR044974">
    <property type="entry name" value="Disease_R_plants"/>
</dbReference>
<protein>
    <recommendedName>
        <fullName evidence="5">TIR domain-containing protein</fullName>
    </recommendedName>
</protein>
<accession>A0AAU9NCD1</accession>
<gene>
    <name evidence="6" type="ORF">LVIROSA_LOCUS18333</name>
</gene>
<dbReference type="EMBL" id="CAKMRJ010003334">
    <property type="protein sequence ID" value="CAH1431623.1"/>
    <property type="molecule type" value="Genomic_DNA"/>
</dbReference>
<keyword evidence="7" id="KW-1185">Reference proteome</keyword>
<dbReference type="AlphaFoldDB" id="A0AAU9NCD1"/>
<dbReference type="SUPFAM" id="SSF52540">
    <property type="entry name" value="P-loop containing nucleoside triphosphate hydrolases"/>
    <property type="match status" value="1"/>
</dbReference>
<keyword evidence="2" id="KW-0677">Repeat</keyword>
<keyword evidence="1" id="KW-0433">Leucine-rich repeat</keyword>
<dbReference type="SMART" id="SM00255">
    <property type="entry name" value="TIR"/>
    <property type="match status" value="1"/>
</dbReference>
<feature type="domain" description="TIR" evidence="5">
    <location>
        <begin position="192"/>
        <end position="358"/>
    </location>
</feature>
<dbReference type="Pfam" id="PF01582">
    <property type="entry name" value="TIR"/>
    <property type="match status" value="1"/>
</dbReference>
<dbReference type="Gene3D" id="3.80.10.10">
    <property type="entry name" value="Ribonuclease Inhibitor"/>
    <property type="match status" value="2"/>
</dbReference>
<comment type="caution">
    <text evidence="6">The sequence shown here is derived from an EMBL/GenBank/DDBJ whole genome shotgun (WGS) entry which is preliminary data.</text>
</comment>
<dbReference type="SUPFAM" id="SSF52058">
    <property type="entry name" value="L domain-like"/>
    <property type="match status" value="1"/>
</dbReference>
<feature type="region of interest" description="Disordered" evidence="4">
    <location>
        <begin position="119"/>
        <end position="154"/>
    </location>
</feature>
<dbReference type="InterPro" id="IPR058192">
    <property type="entry name" value="WHD_ROQ1-like"/>
</dbReference>
<dbReference type="SUPFAM" id="SSF52200">
    <property type="entry name" value="Toll/Interleukin receptor TIR domain"/>
    <property type="match status" value="1"/>
</dbReference>
<dbReference type="Pfam" id="PF23282">
    <property type="entry name" value="WHD_ROQ1"/>
    <property type="match status" value="1"/>
</dbReference>
<dbReference type="InterPro" id="IPR002182">
    <property type="entry name" value="NB-ARC"/>
</dbReference>
<dbReference type="InterPro" id="IPR042197">
    <property type="entry name" value="Apaf_helical"/>
</dbReference>
<dbReference type="InterPro" id="IPR035897">
    <property type="entry name" value="Toll_tir_struct_dom_sf"/>
</dbReference>
<dbReference type="PRINTS" id="PR00364">
    <property type="entry name" value="DISEASERSIST"/>
</dbReference>
<dbReference type="InterPro" id="IPR032675">
    <property type="entry name" value="LRR_dom_sf"/>
</dbReference>
<feature type="compositionally biased region" description="Basic and acidic residues" evidence="4">
    <location>
        <begin position="126"/>
        <end position="142"/>
    </location>
</feature>
<dbReference type="GO" id="GO:0043531">
    <property type="term" value="F:ADP binding"/>
    <property type="evidence" value="ECO:0007669"/>
    <property type="project" value="InterPro"/>
</dbReference>
<evidence type="ECO:0000313" key="7">
    <source>
        <dbReference type="Proteomes" id="UP001157418"/>
    </source>
</evidence>
<dbReference type="InterPro" id="IPR000157">
    <property type="entry name" value="TIR_dom"/>
</dbReference>
<dbReference type="PANTHER" id="PTHR11017:SF271">
    <property type="entry name" value="DISEASE RESISTANCE PROTEIN (TIR-NBS-LRR CLASS) FAMILY"/>
    <property type="match status" value="1"/>
</dbReference>
<evidence type="ECO:0000256" key="4">
    <source>
        <dbReference type="SAM" id="MobiDB-lite"/>
    </source>
</evidence>
<proteinExistence type="predicted"/>
<dbReference type="Proteomes" id="UP001157418">
    <property type="component" value="Unassembled WGS sequence"/>
</dbReference>
<dbReference type="FunFam" id="3.40.50.10140:FF:000007">
    <property type="entry name" value="Disease resistance protein (TIR-NBS-LRR class)"/>
    <property type="match status" value="1"/>
</dbReference>
<sequence length="1208" mass="137349">MKPTVSYFRVFGCVCYVFVPSHLRSKFDKKAVRCIFVGYDNQRKGWRCCDPTSGRCYTSRDVVFDEASSWWSLEKKVLPDSENIEEVLKQKMGEQTAHIWSSVDTPEDPSDTDVIKQEVTQTSNAGERETPPPQLRRTERIRKPNPKVKSLESVPPEFGVAGNLRGTSCNAWEFRNADYSNTVFYWQLTSLCIKFLSLSFRGEDTRRTFVDHLYTALEQQGIYTYKDDETLPRGESIGPSLVKAIEESQIAVIIFSENYADSSWCLDELACIIKCKDVKGQIAMPIFYGVDPSEIRKQKRKIGEAFSNHELENKSKVDSWRKALVDVSNIAGWEPKHVANGHESKVIKEIADTISQTLKLVTSSANENLVGIVARMESLKLELQIGSGGVRMIGIWGVGGGGKTTLASSIYDEISSKFDGCFFVKNIREESSKNGLVSLQKKIISGVSKQKEVQGIERVEEGRRMIMGRLCHRKVLIVLDDVDRLDQLEALVGSHDWFGEGSRIIITTRDEHVLNAHRVNVTHNISLLNNDEAIKLFWKHARWDYAPMEAYEQLSKEVVSYAGGLPLALTILGSFLCDKNIKEWRSALARLKEIPNDNILETLKISFDGLAKVEKELFLDIACFFRAEEKDKAMEILEACGFHPVIGVKVLVQKTLITISDGRFDMHDLVQEMGHHIIRGEHPNNPGKHSRVWKNEDVLKICAMDATMGLDKIKAINMSFQSETEEEEEDLPSVAANMKNLRYMDSRGDPAKSLFHDLPPRELCCLILSSGLQKQLWEGCKFLPSLKLLKLHFMNNLIMTPDFNGLPNLERFNLYGCWCLKEIDPSIGCLEKLVFLSIEDCPSLEMFPPISGIKKLETLSFSGHIKLVNCSNLPGVECCVDEPGLCHNIRLGFFHNLQELSFLRKLNLRHRHLEDEDLGSDVLEFPNLQELNLEGNDFSRLSFSCLRLPRLKWLNVSSNEDLVELSELPQTIAVVKANYCRSLETLGDISNCKWLWKVSLLEDYKVDPLVGELLLDCMLQGNAIEDHFISFSIPHQIPKGFVGSFFRGKTFTKHLRHLNYYPVHNKSDDDTFRLHLPDDWCNDFCGFLIRIISQGLCMWMDISIKQDPDEEDSRFEIWQDHNESPEHEYGGDTSSPSQIEVVNTHPIDQSLAHHHLEDQLYPHQDTKREGSCSIPNTDDFITGIKSCYSKEKLTTETLAKDYYLGVGI</sequence>
<dbReference type="GO" id="GO:0006952">
    <property type="term" value="P:defense response"/>
    <property type="evidence" value="ECO:0007669"/>
    <property type="project" value="InterPro"/>
</dbReference>
<keyword evidence="3" id="KW-0520">NAD</keyword>
<dbReference type="Gene3D" id="3.40.50.10140">
    <property type="entry name" value="Toll/interleukin-1 receptor homology (TIR) domain"/>
    <property type="match status" value="1"/>
</dbReference>
<evidence type="ECO:0000313" key="6">
    <source>
        <dbReference type="EMBL" id="CAH1431623.1"/>
    </source>
</evidence>
<dbReference type="PANTHER" id="PTHR11017">
    <property type="entry name" value="LEUCINE-RICH REPEAT-CONTAINING PROTEIN"/>
    <property type="match status" value="1"/>
</dbReference>
<dbReference type="PROSITE" id="PS50104">
    <property type="entry name" value="TIR"/>
    <property type="match status" value="1"/>
</dbReference>